<evidence type="ECO:0000313" key="8">
    <source>
        <dbReference type="Proteomes" id="UP000325516"/>
    </source>
</evidence>
<evidence type="ECO:0000256" key="4">
    <source>
        <dbReference type="ARBA" id="ARBA00022679"/>
    </source>
</evidence>
<evidence type="ECO:0000256" key="1">
    <source>
        <dbReference type="ARBA" id="ARBA00004776"/>
    </source>
</evidence>
<dbReference type="KEGG" id="mlz:F6J85_03185"/>
<evidence type="ECO:0000256" key="3">
    <source>
        <dbReference type="ARBA" id="ARBA00022676"/>
    </source>
</evidence>
<comment type="similarity">
    <text evidence="2">Belongs to the glycosyltransferase 2 family.</text>
</comment>
<dbReference type="Proteomes" id="UP000325516">
    <property type="component" value="Chromosome"/>
</dbReference>
<sequence>MAVVSESRRADERGLDRGDAFSPEGPVEVAVVIVSYNSADDIRQLLPDLRREARAMPLRVIVADNSSTDGTVAMMSEHTDVVTVRTGGNLGYSGAINAAMRHVGEAEAILILNPDLRLDAGSIPRMLRRLRSDPRIGAVVPLLRDQDGSVYFSLRREPTVLRAAADAVIGRYWQRRPAPLSEYVRDPREYAWSHPVDWATGAALLLSAPAAAVVGEWDERFFLYSEESDIQRRLRDAGWLVWFDPAAGATHRRGGSGASPDLDALLAVNRVRYMKKHRPLVAGVFRVAVIAGEQLRRSPANARSRWALWSSRRWAALPHARRDPLQVDAFPRASIVIPAHQEAAVIDRTLAPLAHLAAAGRLEVVVVCNGCTDDTADRARAYAGVRVLETEEASKTAALNLGDAHASVWPRFYLDADIVVPPAALAPVITALSGGTALAGRPSFRLDLRGASPIVRAYYRARERMSSTSAALWGAGVYGVTRAGHARIGHFPSFTADDLYVDGLFAPEEKTFPVTEPVTVSVPRRTSALRRVLIRMRRGPAEQGVDTGASTARELARSVRGPLSATDAAIYAAFAMDARRGARGAGRRGADGWERDDSSRGSAAPDSLVGAG</sequence>
<dbReference type="InterPro" id="IPR029044">
    <property type="entry name" value="Nucleotide-diphossugar_trans"/>
</dbReference>
<dbReference type="EMBL" id="CP044232">
    <property type="protein sequence ID" value="QEW02199.1"/>
    <property type="molecule type" value="Genomic_DNA"/>
</dbReference>
<evidence type="ECO:0000256" key="5">
    <source>
        <dbReference type="SAM" id="MobiDB-lite"/>
    </source>
</evidence>
<protein>
    <submittedName>
        <fullName evidence="7">Glycosyltransferase</fullName>
    </submittedName>
</protein>
<dbReference type="AlphaFoldDB" id="A0A5J6L138"/>
<name>A0A5J6L138_9MICO</name>
<dbReference type="PANTHER" id="PTHR43179">
    <property type="entry name" value="RHAMNOSYLTRANSFERASE WBBL"/>
    <property type="match status" value="1"/>
</dbReference>
<gene>
    <name evidence="7" type="ORF">F6J85_03185</name>
</gene>
<organism evidence="7 8">
    <name type="scientific">Microbacterium lushaniae</name>
    <dbReference type="NCBI Taxonomy" id="2614639"/>
    <lineage>
        <taxon>Bacteria</taxon>
        <taxon>Bacillati</taxon>
        <taxon>Actinomycetota</taxon>
        <taxon>Actinomycetes</taxon>
        <taxon>Micrococcales</taxon>
        <taxon>Microbacteriaceae</taxon>
        <taxon>Microbacterium</taxon>
    </lineage>
</organism>
<evidence type="ECO:0000259" key="6">
    <source>
        <dbReference type="Pfam" id="PF00535"/>
    </source>
</evidence>
<keyword evidence="3" id="KW-0328">Glycosyltransferase</keyword>
<accession>A0A5J6L138</accession>
<reference evidence="8" key="1">
    <citation type="submission" date="2019-09" db="EMBL/GenBank/DDBJ databases">
        <title>Mumia zhuanghuii sp. nov. isolated from the intestinal contents of plateau pika (Ochotona curzoniae) in the Qinghai-Tibet plateau of China.</title>
        <authorList>
            <person name="Tian Z."/>
        </authorList>
    </citation>
    <scope>NUCLEOTIDE SEQUENCE [LARGE SCALE GENOMIC DNA]</scope>
    <source>
        <strain evidence="8">L-031</strain>
    </source>
</reference>
<proteinExistence type="inferred from homology"/>
<feature type="compositionally biased region" description="Basic and acidic residues" evidence="5">
    <location>
        <begin position="1"/>
        <end position="19"/>
    </location>
</feature>
<feature type="region of interest" description="Disordered" evidence="5">
    <location>
        <begin position="1"/>
        <end position="21"/>
    </location>
</feature>
<dbReference type="PANTHER" id="PTHR43179:SF12">
    <property type="entry name" value="GALACTOFURANOSYLTRANSFERASE GLFT2"/>
    <property type="match status" value="1"/>
</dbReference>
<dbReference type="Gene3D" id="3.90.550.10">
    <property type="entry name" value="Spore Coat Polysaccharide Biosynthesis Protein SpsA, Chain A"/>
    <property type="match status" value="2"/>
</dbReference>
<dbReference type="InterPro" id="IPR001173">
    <property type="entry name" value="Glyco_trans_2-like"/>
</dbReference>
<feature type="domain" description="Glycosyltransferase 2-like" evidence="6">
    <location>
        <begin position="31"/>
        <end position="158"/>
    </location>
</feature>
<keyword evidence="8" id="KW-1185">Reference proteome</keyword>
<feature type="compositionally biased region" description="Basic and acidic residues" evidence="5">
    <location>
        <begin position="588"/>
        <end position="599"/>
    </location>
</feature>
<evidence type="ECO:0000313" key="7">
    <source>
        <dbReference type="EMBL" id="QEW02199.1"/>
    </source>
</evidence>
<feature type="domain" description="Glycosyltransferase 2-like" evidence="6">
    <location>
        <begin position="334"/>
        <end position="443"/>
    </location>
</feature>
<dbReference type="Pfam" id="PF00535">
    <property type="entry name" value="Glycos_transf_2"/>
    <property type="match status" value="2"/>
</dbReference>
<feature type="region of interest" description="Disordered" evidence="5">
    <location>
        <begin position="581"/>
        <end position="612"/>
    </location>
</feature>
<comment type="pathway">
    <text evidence="1">Cell wall biogenesis; cell wall polysaccharide biosynthesis.</text>
</comment>
<dbReference type="GO" id="GO:0016740">
    <property type="term" value="F:transferase activity"/>
    <property type="evidence" value="ECO:0007669"/>
    <property type="project" value="UniProtKB-KW"/>
</dbReference>
<keyword evidence="4 7" id="KW-0808">Transferase</keyword>
<dbReference type="SUPFAM" id="SSF53448">
    <property type="entry name" value="Nucleotide-diphospho-sugar transferases"/>
    <property type="match status" value="2"/>
</dbReference>
<evidence type="ECO:0000256" key="2">
    <source>
        <dbReference type="ARBA" id="ARBA00006739"/>
    </source>
</evidence>